<evidence type="ECO:0000313" key="2">
    <source>
        <dbReference type="EMBL" id="TCP54116.1"/>
    </source>
</evidence>
<dbReference type="InterPro" id="IPR010982">
    <property type="entry name" value="Lambda_DNA-bd_dom_sf"/>
</dbReference>
<dbReference type="InterPro" id="IPR001387">
    <property type="entry name" value="Cro/C1-type_HTH"/>
</dbReference>
<dbReference type="RefSeq" id="WP_165912914.1">
    <property type="nucleotide sequence ID" value="NZ_SLXQ01000003.1"/>
</dbReference>
<dbReference type="Gene3D" id="1.10.260.40">
    <property type="entry name" value="lambda repressor-like DNA-binding domains"/>
    <property type="match status" value="1"/>
</dbReference>
<dbReference type="SUPFAM" id="SSF47413">
    <property type="entry name" value="lambda repressor-like DNA-binding domains"/>
    <property type="match status" value="1"/>
</dbReference>
<reference evidence="2 3" key="1">
    <citation type="submission" date="2019-03" db="EMBL/GenBank/DDBJ databases">
        <title>Genomic Encyclopedia of Type Strains, Phase IV (KMG-IV): sequencing the most valuable type-strain genomes for metagenomic binning, comparative biology and taxonomic classification.</title>
        <authorList>
            <person name="Goeker M."/>
        </authorList>
    </citation>
    <scope>NUCLEOTIDE SEQUENCE [LARGE SCALE GENOMIC DNA]</scope>
    <source>
        <strain evidence="2 3">DSM 45765</strain>
    </source>
</reference>
<evidence type="ECO:0000313" key="3">
    <source>
        <dbReference type="Proteomes" id="UP000294911"/>
    </source>
</evidence>
<dbReference type="AlphaFoldDB" id="A0A4V2SUD2"/>
<gene>
    <name evidence="2" type="ORF">EV191_103157</name>
</gene>
<dbReference type="GO" id="GO:0003677">
    <property type="term" value="F:DNA binding"/>
    <property type="evidence" value="ECO:0007669"/>
    <property type="project" value="InterPro"/>
</dbReference>
<dbReference type="CDD" id="cd00093">
    <property type="entry name" value="HTH_XRE"/>
    <property type="match status" value="1"/>
</dbReference>
<name>A0A4V2SUD2_9PSEU</name>
<evidence type="ECO:0000259" key="1">
    <source>
        <dbReference type="PROSITE" id="PS50943"/>
    </source>
</evidence>
<feature type="domain" description="HTH cro/C1-type" evidence="1">
    <location>
        <begin position="18"/>
        <end position="72"/>
    </location>
</feature>
<organism evidence="2 3">
    <name type="scientific">Tamaricihabitans halophyticus</name>
    <dbReference type="NCBI Taxonomy" id="1262583"/>
    <lineage>
        <taxon>Bacteria</taxon>
        <taxon>Bacillati</taxon>
        <taxon>Actinomycetota</taxon>
        <taxon>Actinomycetes</taxon>
        <taxon>Pseudonocardiales</taxon>
        <taxon>Pseudonocardiaceae</taxon>
        <taxon>Tamaricihabitans</taxon>
    </lineage>
</organism>
<protein>
    <submittedName>
        <fullName evidence="2">Helix-turn-helix protein</fullName>
    </submittedName>
</protein>
<dbReference type="Pfam" id="PF13560">
    <property type="entry name" value="HTH_31"/>
    <property type="match status" value="1"/>
</dbReference>
<dbReference type="InterPro" id="IPR043917">
    <property type="entry name" value="DUF5753"/>
</dbReference>
<dbReference type="Proteomes" id="UP000294911">
    <property type="component" value="Unassembled WGS sequence"/>
</dbReference>
<dbReference type="Pfam" id="PF19054">
    <property type="entry name" value="DUF5753"/>
    <property type="match status" value="1"/>
</dbReference>
<accession>A0A4V2SUD2</accession>
<dbReference type="PROSITE" id="PS50943">
    <property type="entry name" value="HTH_CROC1"/>
    <property type="match status" value="1"/>
</dbReference>
<keyword evidence="3" id="KW-1185">Reference proteome</keyword>
<dbReference type="SMART" id="SM00530">
    <property type="entry name" value="HTH_XRE"/>
    <property type="match status" value="1"/>
</dbReference>
<proteinExistence type="predicted"/>
<sequence>MGEHDSPPFWRRRLGKVLRELRESARISPSEACTRLDFSPARLSRMESGQTAPEPVVLKAMLDVYGVPASDWTWYLDLGREARKKGWWQAYGLSAMGYVALEEAASSVRDFGLAYIPGLLQTEDYVRAVLRDSPARFTKVRFENEVDVRLIRQRRLVSDADALDLTAFVDEGALRRPVGGPQVMRTQLHWLVARAELPNVTLRVVPTAVGQHAGMMSAFTVLSFPSLQDPDIAYVEHAAGSVFLEKADEVRACTLRFDRLDALALPVDESVELIERIAAEGST</sequence>
<comment type="caution">
    <text evidence="2">The sequence shown here is derived from an EMBL/GenBank/DDBJ whole genome shotgun (WGS) entry which is preliminary data.</text>
</comment>
<dbReference type="EMBL" id="SLXQ01000003">
    <property type="protein sequence ID" value="TCP54116.1"/>
    <property type="molecule type" value="Genomic_DNA"/>
</dbReference>